<accession>A0ABY2AKD7</accession>
<dbReference type="Pfam" id="PF00561">
    <property type="entry name" value="Abhydrolase_1"/>
    <property type="match status" value="1"/>
</dbReference>
<dbReference type="InterPro" id="IPR029058">
    <property type="entry name" value="AB_hydrolase_fold"/>
</dbReference>
<sequence length="510" mass="55057">MKVNLSKLEQSYIGVCKKVSWVALVILFSINVAIAGGFNDKLKAALEDVKGKVDEYLALDEPLPAPSSLPDFASAWHAEYVLEPAFNSHILKIEAGQANDQTIILVHGLGSLASQDWLAQIPALAKHYHVIAIDLPGFGFSRIQKGKMSPSLYAKTLHWVNETYAHGASVVIGHSMGGAIALRYASDFPVDVKQLVIINAAGILERTAFIKSLATLPLDNTLLSDELRRVIGDVQNVSDAWLESIAGGPDPTAPLNASDTAWSLLLSDTPNINAALALVNDDFSDVVRKIAVPTTIIWGRQDGVAPLRTGEVLEYLIPASRLYVLNDAQHVPMKSHAQVINELILKELSYPPETELSAEPVDLANSDVDLLCKGKSGVSYRGVYRHITFDNCSNIRLESIKAQSLTLKQSKVKAKNLIIMSNGTGVTITQSVLEITNGQITAPIGFQVSDSRVDVAGVSVVGTSNAISVEEPSLLIMSLSRVTSPTYKGNAHGHFSMEKKTISELLLIQK</sequence>
<dbReference type="GO" id="GO:0016787">
    <property type="term" value="F:hydrolase activity"/>
    <property type="evidence" value="ECO:0007669"/>
    <property type="project" value="UniProtKB-KW"/>
</dbReference>
<evidence type="ECO:0000313" key="4">
    <source>
        <dbReference type="Proteomes" id="UP000292554"/>
    </source>
</evidence>
<feature type="transmembrane region" description="Helical" evidence="1">
    <location>
        <begin position="21"/>
        <end position="38"/>
    </location>
</feature>
<protein>
    <submittedName>
        <fullName evidence="3">Alpha/beta hydrolase</fullName>
    </submittedName>
</protein>
<dbReference type="SUPFAM" id="SSF53474">
    <property type="entry name" value="alpha/beta-Hydrolases"/>
    <property type="match status" value="1"/>
</dbReference>
<keyword evidence="1" id="KW-0812">Transmembrane</keyword>
<proteinExistence type="predicted"/>
<organism evidence="3 4">
    <name type="scientific">Corallincola luteus</name>
    <dbReference type="NCBI Taxonomy" id="1775177"/>
    <lineage>
        <taxon>Bacteria</taxon>
        <taxon>Pseudomonadati</taxon>
        <taxon>Pseudomonadota</taxon>
        <taxon>Gammaproteobacteria</taxon>
        <taxon>Alteromonadales</taxon>
        <taxon>Psychromonadaceae</taxon>
        <taxon>Corallincola</taxon>
    </lineage>
</organism>
<evidence type="ECO:0000256" key="1">
    <source>
        <dbReference type="SAM" id="Phobius"/>
    </source>
</evidence>
<dbReference type="EMBL" id="SJXE01000004">
    <property type="protein sequence ID" value="TCI03300.1"/>
    <property type="molecule type" value="Genomic_DNA"/>
</dbReference>
<feature type="domain" description="AB hydrolase-1" evidence="2">
    <location>
        <begin position="102"/>
        <end position="333"/>
    </location>
</feature>
<gene>
    <name evidence="3" type="ORF">EZV61_10500</name>
</gene>
<comment type="caution">
    <text evidence="3">The sequence shown here is derived from an EMBL/GenBank/DDBJ whole genome shotgun (WGS) entry which is preliminary data.</text>
</comment>
<dbReference type="PANTHER" id="PTHR46438:SF11">
    <property type="entry name" value="LIPASE-RELATED"/>
    <property type="match status" value="1"/>
</dbReference>
<keyword evidence="1" id="KW-0472">Membrane</keyword>
<keyword evidence="4" id="KW-1185">Reference proteome</keyword>
<dbReference type="PANTHER" id="PTHR46438">
    <property type="entry name" value="ALPHA/BETA-HYDROLASES SUPERFAMILY PROTEIN"/>
    <property type="match status" value="1"/>
</dbReference>
<dbReference type="Proteomes" id="UP000292554">
    <property type="component" value="Unassembled WGS sequence"/>
</dbReference>
<dbReference type="Gene3D" id="3.40.50.1820">
    <property type="entry name" value="alpha/beta hydrolase"/>
    <property type="match status" value="1"/>
</dbReference>
<evidence type="ECO:0000313" key="3">
    <source>
        <dbReference type="EMBL" id="TCI03300.1"/>
    </source>
</evidence>
<reference evidence="3 4" key="1">
    <citation type="submission" date="2019-02" db="EMBL/GenBank/DDBJ databases">
        <title>Corallincola luteus sp. nov., a marine bacterium isolated from surface sediment of Bohai Sea in China.</title>
        <authorList>
            <person name="Ren Q."/>
        </authorList>
    </citation>
    <scope>NUCLEOTIDE SEQUENCE [LARGE SCALE GENOMIC DNA]</scope>
    <source>
        <strain evidence="3 4">DASS28</strain>
    </source>
</reference>
<dbReference type="PRINTS" id="PR00111">
    <property type="entry name" value="ABHYDROLASE"/>
</dbReference>
<name>A0ABY2AKD7_9GAMM</name>
<dbReference type="InterPro" id="IPR000073">
    <property type="entry name" value="AB_hydrolase_1"/>
</dbReference>
<keyword evidence="1" id="KW-1133">Transmembrane helix</keyword>
<keyword evidence="3" id="KW-0378">Hydrolase</keyword>
<evidence type="ECO:0000259" key="2">
    <source>
        <dbReference type="Pfam" id="PF00561"/>
    </source>
</evidence>